<keyword evidence="2" id="KW-0443">Lipid metabolism</keyword>
<feature type="region of interest" description="Disordered" evidence="3">
    <location>
        <begin position="106"/>
        <end position="174"/>
    </location>
</feature>
<evidence type="ECO:0000313" key="7">
    <source>
        <dbReference type="Proteomes" id="UP001324427"/>
    </source>
</evidence>
<dbReference type="GO" id="GO:0004435">
    <property type="term" value="F:phosphatidylinositol-4,5-bisphosphate phospholipase C activity"/>
    <property type="evidence" value="ECO:0007669"/>
    <property type="project" value="UniProtKB-EC"/>
</dbReference>
<dbReference type="SMART" id="SM00149">
    <property type="entry name" value="PLCYc"/>
    <property type="match status" value="1"/>
</dbReference>
<dbReference type="PANTHER" id="PTHR10336">
    <property type="entry name" value="PHOSPHOINOSITIDE-SPECIFIC PHOSPHOLIPASE C FAMILY PROTEIN"/>
    <property type="match status" value="1"/>
</dbReference>
<dbReference type="Pfam" id="PF00387">
    <property type="entry name" value="PI-PLC-Y"/>
    <property type="match status" value="1"/>
</dbReference>
<dbReference type="Proteomes" id="UP001324427">
    <property type="component" value="Unassembled WGS sequence"/>
</dbReference>
<evidence type="ECO:0000256" key="1">
    <source>
        <dbReference type="ARBA" id="ARBA00023224"/>
    </source>
</evidence>
<feature type="region of interest" description="Disordered" evidence="3">
    <location>
        <begin position="273"/>
        <end position="311"/>
    </location>
</feature>
<dbReference type="Gene3D" id="2.60.40.150">
    <property type="entry name" value="C2 domain"/>
    <property type="match status" value="1"/>
</dbReference>
<name>A0AAV9JLB0_9PEZI</name>
<feature type="domain" description="PI-PLC Y-box" evidence="5">
    <location>
        <begin position="318"/>
        <end position="431"/>
    </location>
</feature>
<dbReference type="InterPro" id="IPR001711">
    <property type="entry name" value="PLipase_C_Pinositol-sp_Y"/>
</dbReference>
<comment type="caution">
    <text evidence="6">The sequence shown here is derived from an EMBL/GenBank/DDBJ whole genome shotgun (WGS) entry which is preliminary data.</text>
</comment>
<evidence type="ECO:0000256" key="2">
    <source>
        <dbReference type="RuleBase" id="RU361133"/>
    </source>
</evidence>
<dbReference type="PROSITE" id="PS50007">
    <property type="entry name" value="PIPLC_X_DOMAIN"/>
    <property type="match status" value="1"/>
</dbReference>
<evidence type="ECO:0000259" key="5">
    <source>
        <dbReference type="PROSITE" id="PS50008"/>
    </source>
</evidence>
<evidence type="ECO:0000256" key="3">
    <source>
        <dbReference type="SAM" id="MobiDB-lite"/>
    </source>
</evidence>
<proteinExistence type="predicted"/>
<dbReference type="InterPro" id="IPR000909">
    <property type="entry name" value="PLipase_C_PInositol-sp_X_dom"/>
</dbReference>
<dbReference type="PRINTS" id="PR00390">
    <property type="entry name" value="PHPHLIPASEC"/>
</dbReference>
<dbReference type="AlphaFoldDB" id="A0AAV9JLB0"/>
<organism evidence="6 7">
    <name type="scientific">Oleoguttula mirabilis</name>
    <dbReference type="NCBI Taxonomy" id="1507867"/>
    <lineage>
        <taxon>Eukaryota</taxon>
        <taxon>Fungi</taxon>
        <taxon>Dikarya</taxon>
        <taxon>Ascomycota</taxon>
        <taxon>Pezizomycotina</taxon>
        <taxon>Dothideomycetes</taxon>
        <taxon>Dothideomycetidae</taxon>
        <taxon>Mycosphaerellales</taxon>
        <taxon>Teratosphaeriaceae</taxon>
        <taxon>Oleoguttula</taxon>
    </lineage>
</organism>
<gene>
    <name evidence="6" type="ORF">LTR36_002627</name>
</gene>
<dbReference type="InterPro" id="IPR017946">
    <property type="entry name" value="PLC-like_Pdiesterase_TIM-brl"/>
</dbReference>
<keyword evidence="2" id="KW-0378">Hydrolase</keyword>
<dbReference type="PROSITE" id="PS50008">
    <property type="entry name" value="PIPLC_Y_DOMAIN"/>
    <property type="match status" value="1"/>
</dbReference>
<dbReference type="SMART" id="SM00148">
    <property type="entry name" value="PLCXc"/>
    <property type="match status" value="1"/>
</dbReference>
<feature type="compositionally biased region" description="Low complexity" evidence="3">
    <location>
        <begin position="108"/>
        <end position="119"/>
    </location>
</feature>
<protein>
    <recommendedName>
        <fullName evidence="2">Phosphoinositide phospholipase C</fullName>
        <ecNumber evidence="2">3.1.4.11</ecNumber>
    </recommendedName>
</protein>
<dbReference type="SUPFAM" id="SSF49562">
    <property type="entry name" value="C2 domain (Calcium/lipid-binding domain, CaLB)"/>
    <property type="match status" value="1"/>
</dbReference>
<comment type="catalytic activity">
    <reaction evidence="2">
        <text>a 1,2-diacyl-sn-glycero-3-phospho-(1D-myo-inositol-4,5-bisphosphate) + H2O = 1D-myo-inositol 1,4,5-trisphosphate + a 1,2-diacyl-sn-glycerol + H(+)</text>
        <dbReference type="Rhea" id="RHEA:33179"/>
        <dbReference type="ChEBI" id="CHEBI:15377"/>
        <dbReference type="ChEBI" id="CHEBI:15378"/>
        <dbReference type="ChEBI" id="CHEBI:17815"/>
        <dbReference type="ChEBI" id="CHEBI:58456"/>
        <dbReference type="ChEBI" id="CHEBI:203600"/>
        <dbReference type="EC" id="3.1.4.11"/>
    </reaction>
</comment>
<dbReference type="GO" id="GO:0051209">
    <property type="term" value="P:release of sequestered calcium ion into cytosol"/>
    <property type="evidence" value="ECO:0007669"/>
    <property type="project" value="TreeGrafter"/>
</dbReference>
<keyword evidence="2" id="KW-0442">Lipid degradation</keyword>
<evidence type="ECO:0000259" key="4">
    <source>
        <dbReference type="PROSITE" id="PS50004"/>
    </source>
</evidence>
<sequence length="591" mass="66491">MATEATPEFAPSIIKYAKLAYDEQKTSKPDDLSGFDGFLRQLANPTASAPLPITVDTSHPLSNYFISSSHNTYLTGNQLWSKSSTEAYKDVLRRGCRCIEFDVWDGDSPSPSSASSSSADEGKGHREVKKLTGLMKKGLGKLHSRKHSEEQAKAAPDSPAAPDQSLMPTPWRSNADRAEPRVLHGYTATKEVPFRKVCEVIRDYAFRNSDMPLIVSLEVHCSQPQQEIMVEIMMDYWRQYLVPMPPDFSDETPLPTLEALRKRILIKVKYSPPDKAASKREPTVNRSRALSSASSDPESDEGESQVEPGKKSKICEALGKLGIYTRSCHFHSLDQPEAKIPTHVFALSEKKLMALQEEHREALFRHNVQFLMRAYPKGTRVRSSNLDPAPLWRQGIQMVALNWQEINAAMMLNEAMFAGTGGWVLKPEDHRRALVDDSGQRPLIKRKRLHLSVQILAAQRLDTDARTTPDVYVKCELHVGSQMEKEEGLPKQAESKGGEWKRRSSVRHSHDPDFSGETLQFEDVSDIVPELSFIRVKVMDDVSYREDRMLGWTCFRLDRFPQGVCLLPLRGMDAKANGSALLLDSRLVLSE</sequence>
<dbReference type="CDD" id="cd08598">
    <property type="entry name" value="PI-PLC1c_yeast"/>
    <property type="match status" value="1"/>
</dbReference>
<dbReference type="GO" id="GO:0016042">
    <property type="term" value="P:lipid catabolic process"/>
    <property type="evidence" value="ECO:0007669"/>
    <property type="project" value="UniProtKB-KW"/>
</dbReference>
<dbReference type="InterPro" id="IPR000008">
    <property type="entry name" value="C2_dom"/>
</dbReference>
<dbReference type="InterPro" id="IPR001192">
    <property type="entry name" value="PI-PLC_fam"/>
</dbReference>
<dbReference type="PROSITE" id="PS50004">
    <property type="entry name" value="C2"/>
    <property type="match status" value="1"/>
</dbReference>
<dbReference type="EC" id="3.1.4.11" evidence="2"/>
<dbReference type="GO" id="GO:0048015">
    <property type="term" value="P:phosphatidylinositol-mediated signaling"/>
    <property type="evidence" value="ECO:0007669"/>
    <property type="project" value="TreeGrafter"/>
</dbReference>
<dbReference type="Gene3D" id="3.20.20.190">
    <property type="entry name" value="Phosphatidylinositol (PI) phosphodiesterase"/>
    <property type="match status" value="1"/>
</dbReference>
<feature type="region of interest" description="Disordered" evidence="3">
    <location>
        <begin position="483"/>
        <end position="512"/>
    </location>
</feature>
<dbReference type="PANTHER" id="PTHR10336:SF82">
    <property type="entry name" value="PHOSPHOINOSITIDE PHOSPHOLIPASE C"/>
    <property type="match status" value="1"/>
</dbReference>
<feature type="compositionally biased region" description="Polar residues" evidence="3">
    <location>
        <begin position="284"/>
        <end position="296"/>
    </location>
</feature>
<feature type="domain" description="C2" evidence="4">
    <location>
        <begin position="426"/>
        <end position="571"/>
    </location>
</feature>
<dbReference type="InterPro" id="IPR035892">
    <property type="entry name" value="C2_domain_sf"/>
</dbReference>
<dbReference type="Pfam" id="PF00168">
    <property type="entry name" value="C2"/>
    <property type="match status" value="1"/>
</dbReference>
<feature type="compositionally biased region" description="Low complexity" evidence="3">
    <location>
        <begin position="153"/>
        <end position="165"/>
    </location>
</feature>
<dbReference type="EMBL" id="JAVFHQ010000018">
    <property type="protein sequence ID" value="KAK4545674.1"/>
    <property type="molecule type" value="Genomic_DNA"/>
</dbReference>
<reference evidence="6 7" key="1">
    <citation type="submission" date="2021-11" db="EMBL/GenBank/DDBJ databases">
        <title>Black yeast isolated from Biological Soil Crust.</title>
        <authorList>
            <person name="Kurbessoian T."/>
        </authorList>
    </citation>
    <scope>NUCLEOTIDE SEQUENCE [LARGE SCALE GENOMIC DNA]</scope>
    <source>
        <strain evidence="6 7">CCFEE 5522</strain>
    </source>
</reference>
<evidence type="ECO:0000313" key="6">
    <source>
        <dbReference type="EMBL" id="KAK4545674.1"/>
    </source>
</evidence>
<keyword evidence="7" id="KW-1185">Reference proteome</keyword>
<dbReference type="Pfam" id="PF00388">
    <property type="entry name" value="PI-PLC-X"/>
    <property type="match status" value="1"/>
</dbReference>
<keyword evidence="1" id="KW-0807">Transducer</keyword>
<accession>A0AAV9JLB0</accession>
<dbReference type="SUPFAM" id="SSF51695">
    <property type="entry name" value="PLC-like phosphodiesterases"/>
    <property type="match status" value="1"/>
</dbReference>